<evidence type="ECO:0000313" key="1">
    <source>
        <dbReference type="EMBL" id="GBP62717.1"/>
    </source>
</evidence>
<name>A0A4C1XKC4_EUMVA</name>
<sequence length="94" mass="10841">MDSVPTQRQTAAMWYSDVDGSWVRSRVLDCNEETTTFLERRYCPHERRRDLHSDGTTTPVVFSGYVVKNSCQLERSGMPASKPKLPRSWSQMAK</sequence>
<organism evidence="1 2">
    <name type="scientific">Eumeta variegata</name>
    <name type="common">Bagworm moth</name>
    <name type="synonym">Eumeta japonica</name>
    <dbReference type="NCBI Taxonomy" id="151549"/>
    <lineage>
        <taxon>Eukaryota</taxon>
        <taxon>Metazoa</taxon>
        <taxon>Ecdysozoa</taxon>
        <taxon>Arthropoda</taxon>
        <taxon>Hexapoda</taxon>
        <taxon>Insecta</taxon>
        <taxon>Pterygota</taxon>
        <taxon>Neoptera</taxon>
        <taxon>Endopterygota</taxon>
        <taxon>Lepidoptera</taxon>
        <taxon>Glossata</taxon>
        <taxon>Ditrysia</taxon>
        <taxon>Tineoidea</taxon>
        <taxon>Psychidae</taxon>
        <taxon>Oiketicinae</taxon>
        <taxon>Eumeta</taxon>
    </lineage>
</organism>
<protein>
    <submittedName>
        <fullName evidence="1">Uncharacterized protein</fullName>
    </submittedName>
</protein>
<evidence type="ECO:0000313" key="2">
    <source>
        <dbReference type="Proteomes" id="UP000299102"/>
    </source>
</evidence>
<gene>
    <name evidence="1" type="ORF">EVAR_56235_1</name>
</gene>
<dbReference type="Proteomes" id="UP000299102">
    <property type="component" value="Unassembled WGS sequence"/>
</dbReference>
<dbReference type="AlphaFoldDB" id="A0A4C1XKC4"/>
<reference evidence="1 2" key="1">
    <citation type="journal article" date="2019" name="Commun. Biol.">
        <title>The bagworm genome reveals a unique fibroin gene that provides high tensile strength.</title>
        <authorList>
            <person name="Kono N."/>
            <person name="Nakamura H."/>
            <person name="Ohtoshi R."/>
            <person name="Tomita M."/>
            <person name="Numata K."/>
            <person name="Arakawa K."/>
        </authorList>
    </citation>
    <scope>NUCLEOTIDE SEQUENCE [LARGE SCALE GENOMIC DNA]</scope>
</reference>
<keyword evidence="2" id="KW-1185">Reference proteome</keyword>
<dbReference type="EMBL" id="BGZK01000848">
    <property type="protein sequence ID" value="GBP62717.1"/>
    <property type="molecule type" value="Genomic_DNA"/>
</dbReference>
<comment type="caution">
    <text evidence="1">The sequence shown here is derived from an EMBL/GenBank/DDBJ whole genome shotgun (WGS) entry which is preliminary data.</text>
</comment>
<accession>A0A4C1XKC4</accession>
<proteinExistence type="predicted"/>